<reference evidence="1" key="1">
    <citation type="submission" date="2023-04" db="EMBL/GenBank/DDBJ databases">
        <title>Sphingomonas sp. MAHUQ-71 isolated from rice field.</title>
        <authorList>
            <person name="Huq M.A."/>
        </authorList>
    </citation>
    <scope>NUCLEOTIDE SEQUENCE</scope>
    <source>
        <strain evidence="1">MAHUQ-71</strain>
    </source>
</reference>
<gene>
    <name evidence="1" type="ORF">QGN17_16105</name>
</gene>
<evidence type="ECO:0000313" key="2">
    <source>
        <dbReference type="Proteomes" id="UP001160625"/>
    </source>
</evidence>
<keyword evidence="2" id="KW-1185">Reference proteome</keyword>
<sequence length="235" mass="26088">MLPVGTTLLAVACGYIPASHLARRGTKELLARDEKARRDSEARAARLGFVKLTILVNTILTYHQQVEQMIAKADTDGNGDMGIADRLSIFPGLDRDPAITFAADELEVFIAAKRADYVDDLVLLSRRYSAVLTNLDQFGRLKTELHYEAAKRGVTSRDINLVSTTRLHLTPSDANYFRVKIDELEQFARPMRKLLTETADFATKVAEQYEPITKAYLGADATIGFSLPDREAANP</sequence>
<name>A0ABT6N580_9SPHN</name>
<evidence type="ECO:0000313" key="1">
    <source>
        <dbReference type="EMBL" id="MDH7640261.1"/>
    </source>
</evidence>
<dbReference type="RefSeq" id="WP_281045613.1">
    <property type="nucleotide sequence ID" value="NZ_JARYGZ010000002.1"/>
</dbReference>
<organism evidence="1 2">
    <name type="scientific">Sphingomonas oryzagri</name>
    <dbReference type="NCBI Taxonomy" id="3042314"/>
    <lineage>
        <taxon>Bacteria</taxon>
        <taxon>Pseudomonadati</taxon>
        <taxon>Pseudomonadota</taxon>
        <taxon>Alphaproteobacteria</taxon>
        <taxon>Sphingomonadales</taxon>
        <taxon>Sphingomonadaceae</taxon>
        <taxon>Sphingomonas</taxon>
    </lineage>
</organism>
<evidence type="ECO:0008006" key="3">
    <source>
        <dbReference type="Google" id="ProtNLM"/>
    </source>
</evidence>
<accession>A0ABT6N580</accession>
<dbReference type="EMBL" id="JARYGZ010000002">
    <property type="protein sequence ID" value="MDH7640261.1"/>
    <property type="molecule type" value="Genomic_DNA"/>
</dbReference>
<dbReference type="Proteomes" id="UP001160625">
    <property type="component" value="Unassembled WGS sequence"/>
</dbReference>
<comment type="caution">
    <text evidence="1">The sequence shown here is derived from an EMBL/GenBank/DDBJ whole genome shotgun (WGS) entry which is preliminary data.</text>
</comment>
<proteinExistence type="predicted"/>
<protein>
    <recommendedName>
        <fullName evidence="3">EF-hand domain-containing protein</fullName>
    </recommendedName>
</protein>